<evidence type="ECO:0000256" key="7">
    <source>
        <dbReference type="ARBA" id="ARBA00023136"/>
    </source>
</evidence>
<gene>
    <name evidence="9" type="ORF">SAHL_04265</name>
</gene>
<accession>A0A423Q2Y9</accession>
<comment type="similarity">
    <text evidence="2">Belongs to the AzlC family.</text>
</comment>
<keyword evidence="4" id="KW-1003">Cell membrane</keyword>
<reference evidence="9 10" key="1">
    <citation type="submission" date="2013-10" db="EMBL/GenBank/DDBJ databases">
        <title>Salinisphaera halophila YIM 95161 Genome Sequencing.</title>
        <authorList>
            <person name="Lai Q."/>
            <person name="Li C."/>
            <person name="Shao Z."/>
        </authorList>
    </citation>
    <scope>NUCLEOTIDE SEQUENCE [LARGE SCALE GENOMIC DNA]</scope>
    <source>
        <strain evidence="9 10">YIM 95161</strain>
    </source>
</reference>
<dbReference type="GO" id="GO:1903785">
    <property type="term" value="P:L-valine transmembrane transport"/>
    <property type="evidence" value="ECO:0007669"/>
    <property type="project" value="TreeGrafter"/>
</dbReference>
<protein>
    <submittedName>
        <fullName evidence="9">Branched-chain amino acid ABC transporter permease</fullName>
    </submittedName>
</protein>
<evidence type="ECO:0000256" key="1">
    <source>
        <dbReference type="ARBA" id="ARBA00004651"/>
    </source>
</evidence>
<feature type="transmembrane region" description="Helical" evidence="8">
    <location>
        <begin position="21"/>
        <end position="39"/>
    </location>
</feature>
<dbReference type="Pfam" id="PF03591">
    <property type="entry name" value="AzlC"/>
    <property type="match status" value="1"/>
</dbReference>
<dbReference type="InterPro" id="IPR011606">
    <property type="entry name" value="Brnchd-chn_aa_trnsp_permease"/>
</dbReference>
<dbReference type="EMBL" id="AYKF01000064">
    <property type="protein sequence ID" value="ROO33000.1"/>
    <property type="molecule type" value="Genomic_DNA"/>
</dbReference>
<comment type="subcellular location">
    <subcellularLocation>
        <location evidence="1">Cell membrane</location>
        <topology evidence="1">Multi-pass membrane protein</topology>
    </subcellularLocation>
</comment>
<feature type="transmembrane region" description="Helical" evidence="8">
    <location>
        <begin position="199"/>
        <end position="219"/>
    </location>
</feature>
<dbReference type="Proteomes" id="UP000285123">
    <property type="component" value="Unassembled WGS sequence"/>
</dbReference>
<dbReference type="AlphaFoldDB" id="A0A423Q2Y9"/>
<comment type="caution">
    <text evidence="9">The sequence shown here is derived from an EMBL/GenBank/DDBJ whole genome shotgun (WGS) entry which is preliminary data.</text>
</comment>
<evidence type="ECO:0000313" key="9">
    <source>
        <dbReference type="EMBL" id="ROO33000.1"/>
    </source>
</evidence>
<dbReference type="PANTHER" id="PTHR34979">
    <property type="entry name" value="INNER MEMBRANE PROTEIN YGAZ"/>
    <property type="match status" value="1"/>
</dbReference>
<evidence type="ECO:0000256" key="3">
    <source>
        <dbReference type="ARBA" id="ARBA00022448"/>
    </source>
</evidence>
<dbReference type="OrthoDB" id="5195391at2"/>
<organism evidence="9 10">
    <name type="scientific">Salinisphaera orenii YIM 95161</name>
    <dbReference type="NCBI Taxonomy" id="1051139"/>
    <lineage>
        <taxon>Bacteria</taxon>
        <taxon>Pseudomonadati</taxon>
        <taxon>Pseudomonadota</taxon>
        <taxon>Gammaproteobacteria</taxon>
        <taxon>Salinisphaerales</taxon>
        <taxon>Salinisphaeraceae</taxon>
        <taxon>Salinisphaera</taxon>
    </lineage>
</organism>
<keyword evidence="7 8" id="KW-0472">Membrane</keyword>
<evidence type="ECO:0000256" key="8">
    <source>
        <dbReference type="SAM" id="Phobius"/>
    </source>
</evidence>
<keyword evidence="3" id="KW-0813">Transport</keyword>
<keyword evidence="6 8" id="KW-1133">Transmembrane helix</keyword>
<evidence type="ECO:0000256" key="6">
    <source>
        <dbReference type="ARBA" id="ARBA00022989"/>
    </source>
</evidence>
<name>A0A423Q2Y9_9GAMM</name>
<evidence type="ECO:0000256" key="5">
    <source>
        <dbReference type="ARBA" id="ARBA00022692"/>
    </source>
</evidence>
<proteinExistence type="inferred from homology"/>
<keyword evidence="5 8" id="KW-0812">Transmembrane</keyword>
<dbReference type="PANTHER" id="PTHR34979:SF1">
    <property type="entry name" value="INNER MEMBRANE PROTEIN YGAZ"/>
    <property type="match status" value="1"/>
</dbReference>
<dbReference type="GO" id="GO:0005886">
    <property type="term" value="C:plasma membrane"/>
    <property type="evidence" value="ECO:0007669"/>
    <property type="project" value="UniProtKB-SubCell"/>
</dbReference>
<evidence type="ECO:0000256" key="2">
    <source>
        <dbReference type="ARBA" id="ARBA00010735"/>
    </source>
</evidence>
<evidence type="ECO:0000256" key="4">
    <source>
        <dbReference type="ARBA" id="ARBA00022475"/>
    </source>
</evidence>
<feature type="transmembrane region" description="Helical" evidence="8">
    <location>
        <begin position="129"/>
        <end position="153"/>
    </location>
</feature>
<dbReference type="RefSeq" id="WP_123590154.1">
    <property type="nucleotide sequence ID" value="NZ_AYKF01000064.1"/>
</dbReference>
<evidence type="ECO:0000313" key="10">
    <source>
        <dbReference type="Proteomes" id="UP000285123"/>
    </source>
</evidence>
<sequence length="224" mass="22360">MSITKNTKSVSLTRTLLPVMFAYALVGLSFGTLAISAGLPPAVPILLSLLVFAGSAQFAALGVVLGGGGALAAVAVGLVINARLIAYSFAVRDALGAGSATRLAGAHLITDVNTALVLGARDPERPQALFWRAGIAVFAVWNIAVAAGVAFGGRIADTQALGLDAVLPAILFGLIRPALNDGPTARACLAGASLAVLTLPWLPAGAPVLLSLAGLAVGLPPAQR</sequence>